<accession>A0A9P1IH37</accession>
<dbReference type="InterPro" id="IPR026040">
    <property type="entry name" value="HyI-like"/>
</dbReference>
<proteinExistence type="inferred from homology"/>
<keyword evidence="11" id="KW-1185">Reference proteome</keyword>
<evidence type="ECO:0000256" key="6">
    <source>
        <dbReference type="ARBA" id="ARBA00023235"/>
    </source>
</evidence>
<comment type="catalytic activity">
    <reaction evidence="1 7">
        <text>3-hydroxypyruvate = 2-hydroxy-3-oxopropanoate</text>
        <dbReference type="Rhea" id="RHEA:11952"/>
        <dbReference type="ChEBI" id="CHEBI:17180"/>
        <dbReference type="ChEBI" id="CHEBI:57978"/>
        <dbReference type="EC" id="5.3.1.22"/>
    </reaction>
</comment>
<evidence type="ECO:0000256" key="8">
    <source>
        <dbReference type="PIRSR" id="PIRSR006241-50"/>
    </source>
</evidence>
<evidence type="ECO:0000256" key="5">
    <source>
        <dbReference type="ARBA" id="ARBA00017985"/>
    </source>
</evidence>
<evidence type="ECO:0000313" key="10">
    <source>
        <dbReference type="EMBL" id="CAI5445339.1"/>
    </source>
</evidence>
<dbReference type="InterPro" id="IPR050417">
    <property type="entry name" value="Sugar_Epim/Isomerase"/>
</dbReference>
<dbReference type="InterPro" id="IPR013022">
    <property type="entry name" value="Xyl_isomerase-like_TIM-brl"/>
</dbReference>
<comment type="similarity">
    <text evidence="3 7">Belongs to the hyi family.</text>
</comment>
<evidence type="ECO:0000313" key="11">
    <source>
        <dbReference type="Proteomes" id="UP001152747"/>
    </source>
</evidence>
<evidence type="ECO:0000256" key="3">
    <source>
        <dbReference type="ARBA" id="ARBA00005962"/>
    </source>
</evidence>
<evidence type="ECO:0000256" key="2">
    <source>
        <dbReference type="ARBA" id="ARBA00002968"/>
    </source>
</evidence>
<reference evidence="10" key="1">
    <citation type="submission" date="2022-11" db="EMBL/GenBank/DDBJ databases">
        <authorList>
            <person name="Kikuchi T."/>
        </authorList>
    </citation>
    <scope>NUCLEOTIDE SEQUENCE</scope>
    <source>
        <strain evidence="10">PS1010</strain>
    </source>
</reference>
<feature type="active site" description="Proton donor/acceptor" evidence="8">
    <location>
        <position position="244"/>
    </location>
</feature>
<protein>
    <recommendedName>
        <fullName evidence="5 7">Putative hydroxypyruvate isomerase</fullName>
        <ecNumber evidence="4 7">5.3.1.22</ecNumber>
    </recommendedName>
</protein>
<feature type="domain" description="Xylose isomerase-like TIM barrel" evidence="9">
    <location>
        <begin position="25"/>
        <end position="249"/>
    </location>
</feature>
<evidence type="ECO:0000259" key="9">
    <source>
        <dbReference type="Pfam" id="PF01261"/>
    </source>
</evidence>
<dbReference type="GO" id="GO:0046487">
    <property type="term" value="P:glyoxylate metabolic process"/>
    <property type="evidence" value="ECO:0007669"/>
    <property type="project" value="TreeGrafter"/>
</dbReference>
<sequence>MSRLNRVSANLNMLFTNVPFLERYKLAAAAGFKLVEVSLPYQYDAKEMRAEADKYNLKHTLINAPPGNWEAGFRGQSALRSTVQQFQESIPIAISYAKILDCPRVHVMAGIPKTDEDIQHAKATFLDNLRFATEKLKENDILCLIEPINAITIPGYYLNNYDQAVEIIKTIDSPNLKIQFDYFHAQQICGQLSASLTKLRGHIGYIQVAQVPARGDCATPGEINYNFIFSELQKYDSELIVGLEYSDATPHFEWVPGMNLEF</sequence>
<gene>
    <name evidence="10" type="ORF">CAMP_LOCUS7976</name>
</gene>
<dbReference type="EC" id="5.3.1.22" evidence="4 7"/>
<dbReference type="FunFam" id="3.20.20.150:FF:000007">
    <property type="entry name" value="Hydroxypyruvate isomerase"/>
    <property type="match status" value="1"/>
</dbReference>
<dbReference type="OrthoDB" id="4214675at2759"/>
<dbReference type="Proteomes" id="UP001152747">
    <property type="component" value="Unassembled WGS sequence"/>
</dbReference>
<dbReference type="Pfam" id="PF01261">
    <property type="entry name" value="AP_endonuc_2"/>
    <property type="match status" value="1"/>
</dbReference>
<dbReference type="Gene3D" id="3.20.20.150">
    <property type="entry name" value="Divalent-metal-dependent TIM barrel enzymes"/>
    <property type="match status" value="1"/>
</dbReference>
<dbReference type="AlphaFoldDB" id="A0A9P1IH37"/>
<dbReference type="PANTHER" id="PTHR43489:SF6">
    <property type="entry name" value="HYDROXYPYRUVATE ISOMERASE-RELATED"/>
    <property type="match status" value="1"/>
</dbReference>
<dbReference type="PIRSF" id="PIRSF006241">
    <property type="entry name" value="HyI"/>
    <property type="match status" value="1"/>
</dbReference>
<evidence type="ECO:0000256" key="4">
    <source>
        <dbReference type="ARBA" id="ARBA00012570"/>
    </source>
</evidence>
<comment type="function">
    <text evidence="2 7">Catalyzes the reversible isomerization between hydroxypyruvate and 2-hydroxy-3-oxopropanoate (also termed tartronate semialdehyde).</text>
</comment>
<comment type="caution">
    <text evidence="10">The sequence shown here is derived from an EMBL/GenBank/DDBJ whole genome shotgun (WGS) entry which is preliminary data.</text>
</comment>
<feature type="active site" description="Proton donor/acceptor" evidence="8">
    <location>
        <position position="146"/>
    </location>
</feature>
<evidence type="ECO:0000256" key="7">
    <source>
        <dbReference type="PIRNR" id="PIRNR006241"/>
    </source>
</evidence>
<dbReference type="GO" id="GO:0008903">
    <property type="term" value="F:hydroxypyruvate isomerase activity"/>
    <property type="evidence" value="ECO:0007669"/>
    <property type="project" value="UniProtKB-EC"/>
</dbReference>
<evidence type="ECO:0000256" key="1">
    <source>
        <dbReference type="ARBA" id="ARBA00000476"/>
    </source>
</evidence>
<dbReference type="EMBL" id="CANHGI010000003">
    <property type="protein sequence ID" value="CAI5445339.1"/>
    <property type="molecule type" value="Genomic_DNA"/>
</dbReference>
<dbReference type="InterPro" id="IPR036237">
    <property type="entry name" value="Xyl_isomerase-like_sf"/>
</dbReference>
<dbReference type="PANTHER" id="PTHR43489">
    <property type="entry name" value="ISOMERASE"/>
    <property type="match status" value="1"/>
</dbReference>
<organism evidence="10 11">
    <name type="scientific">Caenorhabditis angaria</name>
    <dbReference type="NCBI Taxonomy" id="860376"/>
    <lineage>
        <taxon>Eukaryota</taxon>
        <taxon>Metazoa</taxon>
        <taxon>Ecdysozoa</taxon>
        <taxon>Nematoda</taxon>
        <taxon>Chromadorea</taxon>
        <taxon>Rhabditida</taxon>
        <taxon>Rhabditina</taxon>
        <taxon>Rhabditomorpha</taxon>
        <taxon>Rhabditoidea</taxon>
        <taxon>Rhabditidae</taxon>
        <taxon>Peloderinae</taxon>
        <taxon>Caenorhabditis</taxon>
    </lineage>
</organism>
<dbReference type="SUPFAM" id="SSF51658">
    <property type="entry name" value="Xylose isomerase-like"/>
    <property type="match status" value="1"/>
</dbReference>
<name>A0A9P1IH37_9PELO</name>
<keyword evidence="6 7" id="KW-0413">Isomerase</keyword>